<reference evidence="1 2" key="1">
    <citation type="submission" date="2018-11" db="EMBL/GenBank/DDBJ databases">
        <authorList>
            <consortium name="Pathogen Informatics"/>
        </authorList>
    </citation>
    <scope>NUCLEOTIDE SEQUENCE [LARGE SCALE GENOMIC DNA]</scope>
    <source>
        <strain>Denwood</strain>
        <strain evidence="2">Zambia</strain>
    </source>
</reference>
<proteinExistence type="predicted"/>
<organism evidence="1 2">
    <name type="scientific">Schistosoma mattheei</name>
    <dbReference type="NCBI Taxonomy" id="31246"/>
    <lineage>
        <taxon>Eukaryota</taxon>
        <taxon>Metazoa</taxon>
        <taxon>Spiralia</taxon>
        <taxon>Lophotrochozoa</taxon>
        <taxon>Platyhelminthes</taxon>
        <taxon>Trematoda</taxon>
        <taxon>Digenea</taxon>
        <taxon>Strigeidida</taxon>
        <taxon>Schistosomatoidea</taxon>
        <taxon>Schistosomatidae</taxon>
        <taxon>Schistosoma</taxon>
    </lineage>
</organism>
<dbReference type="AlphaFoldDB" id="A0A183Q8M6"/>
<evidence type="ECO:0000313" key="1">
    <source>
        <dbReference type="EMBL" id="VDP89326.1"/>
    </source>
</evidence>
<dbReference type="STRING" id="31246.A0A183Q8M6"/>
<sequence length="189" mass="21890">MKQLAGPYQLDEALLKQMWFQRLPHNVRQILSVSWKSVALDDLADMADKLMDVYHDIHHVNSVQPPGAVDTSCLTSFQMQLTQLTSQLEALQTTIATVQAIQQRSSYRRRSLSRQRSRSPRQTSKFCWCHNKYGDKARRCTRLCTFLQLIRLIRETAQPDSDGGACFWPLSKAFNSHQGSNFWLRIFSR</sequence>
<accession>A0A183Q8M6</accession>
<dbReference type="PANTHER" id="PTHR33327">
    <property type="entry name" value="ENDONUCLEASE"/>
    <property type="match status" value="1"/>
</dbReference>
<dbReference type="PANTHER" id="PTHR33327:SF3">
    <property type="entry name" value="RNA-DIRECTED DNA POLYMERASE"/>
    <property type="match status" value="1"/>
</dbReference>
<gene>
    <name evidence="1" type="ORF">SMTD_LOCUS22962</name>
</gene>
<evidence type="ECO:0000313" key="2">
    <source>
        <dbReference type="Proteomes" id="UP000269396"/>
    </source>
</evidence>
<protein>
    <submittedName>
        <fullName evidence="1">Uncharacterized protein</fullName>
    </submittedName>
</protein>
<name>A0A183Q8M6_9TREM</name>
<dbReference type="Proteomes" id="UP000269396">
    <property type="component" value="Unassembled WGS sequence"/>
</dbReference>
<keyword evidence="2" id="KW-1185">Reference proteome</keyword>
<dbReference type="EMBL" id="UZAL01056928">
    <property type="protein sequence ID" value="VDP89326.1"/>
    <property type="molecule type" value="Genomic_DNA"/>
</dbReference>